<dbReference type="PANTHER" id="PTHR11599">
    <property type="entry name" value="PROTEASOME SUBUNIT ALPHA/BETA"/>
    <property type="match status" value="1"/>
</dbReference>
<dbReference type="GO" id="GO:0019773">
    <property type="term" value="C:proteasome core complex, alpha-subunit complex"/>
    <property type="evidence" value="ECO:0007669"/>
    <property type="project" value="UniProtKB-UniRule"/>
</dbReference>
<dbReference type="InterPro" id="IPR023332">
    <property type="entry name" value="Proteasome_alpha-type"/>
</dbReference>
<dbReference type="Proteomes" id="UP001165082">
    <property type="component" value="Unassembled WGS sequence"/>
</dbReference>
<sequence>MARRYDSSTTTFSPEGRLHQVEYAIEAINNAGTCVGLRCSDGLILASERKVTSKLLAPVKTSEKTYKISDECVLSVAGLSSDASILIGQARLEAQRYLYQYGEPMPVEQIVTQICNYKQSYTQYGGLRPFGCAFLFAGYDTFHGMQLYQTDPSGNFSGWQATVIGANNSSGKSFLKNEYNKDDAGIPDVNSGLKLAVKCLNKTMDSSGNGPEKYELFVMREKEGGGVEHKTLTKEEVKEIIDKVEEEGKAAADA</sequence>
<dbReference type="PROSITE" id="PS51475">
    <property type="entry name" value="PROTEASOME_ALPHA_2"/>
    <property type="match status" value="1"/>
</dbReference>
<dbReference type="GO" id="GO:0005634">
    <property type="term" value="C:nucleus"/>
    <property type="evidence" value="ECO:0007669"/>
    <property type="project" value="UniProtKB-SubCell"/>
</dbReference>
<name>A0A9W7KTZ3_9STRA</name>
<keyword evidence="2 6" id="KW-0963">Cytoplasm</keyword>
<dbReference type="PROSITE" id="PS00388">
    <property type="entry name" value="PROTEASOME_ALPHA_1"/>
    <property type="match status" value="1"/>
</dbReference>
<dbReference type="InterPro" id="IPR000426">
    <property type="entry name" value="Proteasome_asu_N"/>
</dbReference>
<dbReference type="GO" id="GO:0005737">
    <property type="term" value="C:cytoplasm"/>
    <property type="evidence" value="ECO:0007669"/>
    <property type="project" value="UniProtKB-SubCell"/>
</dbReference>
<accession>A0A9W7KTZ3</accession>
<comment type="similarity">
    <text evidence="5 6">Belongs to the peptidase T1A family.</text>
</comment>
<dbReference type="NCBIfam" id="NF003075">
    <property type="entry name" value="PRK03996.1"/>
    <property type="match status" value="1"/>
</dbReference>
<evidence type="ECO:0000256" key="3">
    <source>
        <dbReference type="ARBA" id="ARBA00022942"/>
    </source>
</evidence>
<dbReference type="Gene3D" id="3.60.20.10">
    <property type="entry name" value="Glutamine Phosphoribosylpyrophosphate, subunit 1, domain 1"/>
    <property type="match status" value="1"/>
</dbReference>
<dbReference type="PROSITE" id="PS00854">
    <property type="entry name" value="PROTEASOME_BETA_1"/>
    <property type="match status" value="1"/>
</dbReference>
<organism evidence="8 9">
    <name type="scientific">Triparma retinervis</name>
    <dbReference type="NCBI Taxonomy" id="2557542"/>
    <lineage>
        <taxon>Eukaryota</taxon>
        <taxon>Sar</taxon>
        <taxon>Stramenopiles</taxon>
        <taxon>Ochrophyta</taxon>
        <taxon>Bolidophyceae</taxon>
        <taxon>Parmales</taxon>
        <taxon>Triparmaceae</taxon>
        <taxon>Triparma</taxon>
    </lineage>
</organism>
<proteinExistence type="inferred from homology"/>
<dbReference type="GO" id="GO:0006511">
    <property type="term" value="P:ubiquitin-dependent protein catabolic process"/>
    <property type="evidence" value="ECO:0007669"/>
    <property type="project" value="InterPro"/>
</dbReference>
<comment type="subcellular location">
    <subcellularLocation>
        <location evidence="6">Cytoplasm</location>
    </subcellularLocation>
    <subcellularLocation>
        <location evidence="6">Nucleus</location>
    </subcellularLocation>
</comment>
<dbReference type="EMBL" id="BRXZ01000413">
    <property type="protein sequence ID" value="GMI11240.1"/>
    <property type="molecule type" value="Genomic_DNA"/>
</dbReference>
<dbReference type="SUPFAM" id="SSF56235">
    <property type="entry name" value="N-terminal nucleophile aminohydrolases (Ntn hydrolases)"/>
    <property type="match status" value="1"/>
</dbReference>
<dbReference type="FunFam" id="3.60.20.10:FF:000031">
    <property type="entry name" value="Proteasome subunit alpha type"/>
    <property type="match status" value="1"/>
</dbReference>
<dbReference type="InterPro" id="IPR016050">
    <property type="entry name" value="Proteasome_bsu_CS"/>
</dbReference>
<dbReference type="Pfam" id="PF10584">
    <property type="entry name" value="Proteasome_A_N"/>
    <property type="match status" value="1"/>
</dbReference>
<dbReference type="OrthoDB" id="431557at2759"/>
<dbReference type="InterPro" id="IPR029055">
    <property type="entry name" value="Ntn_hydrolases_N"/>
</dbReference>
<evidence type="ECO:0000256" key="5">
    <source>
        <dbReference type="PROSITE-ProRule" id="PRU00808"/>
    </source>
</evidence>
<keyword evidence="4 6" id="KW-0539">Nucleus</keyword>
<comment type="function">
    <text evidence="1">The proteasome is a multicatalytic proteinase complex which is characterized by its ability to cleave peptides with Arg, Phe, Tyr, Leu, and Glu adjacent to the leaving group at neutral or slightly basic pH. The proteasome has an ATP-dependent proteolytic activity.</text>
</comment>
<evidence type="ECO:0000256" key="1">
    <source>
        <dbReference type="ARBA" id="ARBA00002000"/>
    </source>
</evidence>
<evidence type="ECO:0000259" key="7">
    <source>
        <dbReference type="PROSITE" id="PS00388"/>
    </source>
</evidence>
<dbReference type="SMART" id="SM00948">
    <property type="entry name" value="Proteasome_A_N"/>
    <property type="match status" value="1"/>
</dbReference>
<evidence type="ECO:0000256" key="6">
    <source>
        <dbReference type="RuleBase" id="RU000551"/>
    </source>
</evidence>
<evidence type="ECO:0000313" key="8">
    <source>
        <dbReference type="EMBL" id="GMI11240.1"/>
    </source>
</evidence>
<comment type="subunit">
    <text evidence="6">The 26S proteasome consists of a 20S proteasome core and two 19S regulatory subunits.</text>
</comment>
<dbReference type="InterPro" id="IPR001353">
    <property type="entry name" value="Proteasome_sua/b"/>
</dbReference>
<keyword evidence="9" id="KW-1185">Reference proteome</keyword>
<evidence type="ECO:0000256" key="4">
    <source>
        <dbReference type="ARBA" id="ARBA00023242"/>
    </source>
</evidence>
<dbReference type="Pfam" id="PF00227">
    <property type="entry name" value="Proteasome"/>
    <property type="match status" value="1"/>
</dbReference>
<dbReference type="InterPro" id="IPR050115">
    <property type="entry name" value="Proteasome_alpha"/>
</dbReference>
<dbReference type="AlphaFoldDB" id="A0A9W7KTZ3"/>
<reference evidence="8" key="1">
    <citation type="submission" date="2022-07" db="EMBL/GenBank/DDBJ databases">
        <title>Genome analysis of Parmales, a sister group of diatoms, reveals the evolutionary specialization of diatoms from phago-mixotrophs to photoautotrophs.</title>
        <authorList>
            <person name="Ban H."/>
            <person name="Sato S."/>
            <person name="Yoshikawa S."/>
            <person name="Kazumasa Y."/>
            <person name="Nakamura Y."/>
            <person name="Ichinomiya M."/>
            <person name="Saitoh K."/>
            <person name="Sato N."/>
            <person name="Blanc-Mathieu R."/>
            <person name="Endo H."/>
            <person name="Kuwata A."/>
            <person name="Ogata H."/>
        </authorList>
    </citation>
    <scope>NUCLEOTIDE SEQUENCE</scope>
</reference>
<protein>
    <recommendedName>
        <fullName evidence="6">Proteasome subunit alpha type</fullName>
    </recommendedName>
</protein>
<comment type="caution">
    <text evidence="8">The sequence shown here is derived from an EMBL/GenBank/DDBJ whole genome shotgun (WGS) entry which is preliminary data.</text>
</comment>
<feature type="domain" description="Proteasome alpha-type subunits" evidence="7">
    <location>
        <begin position="5"/>
        <end position="27"/>
    </location>
</feature>
<evidence type="ECO:0000256" key="2">
    <source>
        <dbReference type="ARBA" id="ARBA00022490"/>
    </source>
</evidence>
<evidence type="ECO:0000313" key="9">
    <source>
        <dbReference type="Proteomes" id="UP001165082"/>
    </source>
</evidence>
<gene>
    <name evidence="8" type="ORF">TrRE_jg8360</name>
</gene>
<keyword evidence="3 5" id="KW-0647">Proteasome</keyword>